<dbReference type="Proteomes" id="UP000273143">
    <property type="component" value="Chromosome"/>
</dbReference>
<dbReference type="Gene3D" id="3.40.50.1240">
    <property type="entry name" value="Phosphoglycerate mutase-like"/>
    <property type="match status" value="1"/>
</dbReference>
<dbReference type="SUPFAM" id="SSF53254">
    <property type="entry name" value="Phosphoglycerate mutase-like"/>
    <property type="match status" value="1"/>
</dbReference>
<name>A0A3Q9JJ06_9GAMM</name>
<gene>
    <name evidence="1" type="primary">sixA</name>
    <name evidence="1" type="ORF">DM558_08240</name>
</gene>
<dbReference type="GO" id="GO:0005737">
    <property type="term" value="C:cytoplasm"/>
    <property type="evidence" value="ECO:0007669"/>
    <property type="project" value="InterPro"/>
</dbReference>
<evidence type="ECO:0000313" key="1">
    <source>
        <dbReference type="EMBL" id="AZS50771.1"/>
    </source>
</evidence>
<keyword evidence="2" id="KW-1185">Reference proteome</keyword>
<dbReference type="NCBIfam" id="TIGR00249">
    <property type="entry name" value="sixA"/>
    <property type="match status" value="1"/>
</dbReference>
<dbReference type="InterPro" id="IPR013078">
    <property type="entry name" value="His_Pase_superF_clade-1"/>
</dbReference>
<proteinExistence type="predicted"/>
<dbReference type="EMBL" id="CP029822">
    <property type="protein sequence ID" value="AZS50771.1"/>
    <property type="molecule type" value="Genomic_DNA"/>
</dbReference>
<dbReference type="AlphaFoldDB" id="A0A3Q9JJ06"/>
<protein>
    <submittedName>
        <fullName evidence="1">Phosphohistidine phosphatase SixA</fullName>
    </submittedName>
</protein>
<dbReference type="InterPro" id="IPR004449">
    <property type="entry name" value="SixA"/>
</dbReference>
<dbReference type="CDD" id="cd07067">
    <property type="entry name" value="HP_PGM_like"/>
    <property type="match status" value="1"/>
</dbReference>
<sequence length="147" mass="16327">MNLWLLRHGEAEPIQTSDIARNLTRTGVQEVLKTAQTLQKVPLDIVLHSPYARALQTAQLVCEEIGYQGEVVQVDWITPDDNPKQVIKRLEPYESKNILIVSHQPLLGRLVGLLTEGELMAASYLATAELVHLEGIAICLAGMHVKK</sequence>
<dbReference type="GO" id="GO:0101006">
    <property type="term" value="F:protein histidine phosphatase activity"/>
    <property type="evidence" value="ECO:0007669"/>
    <property type="project" value="InterPro"/>
</dbReference>
<dbReference type="SMART" id="SM00855">
    <property type="entry name" value="PGAM"/>
    <property type="match status" value="1"/>
</dbReference>
<dbReference type="Pfam" id="PF00300">
    <property type="entry name" value="His_Phos_1"/>
    <property type="match status" value="1"/>
</dbReference>
<dbReference type="InterPro" id="IPR029033">
    <property type="entry name" value="His_PPase_superfam"/>
</dbReference>
<evidence type="ECO:0000313" key="2">
    <source>
        <dbReference type="Proteomes" id="UP000273143"/>
    </source>
</evidence>
<organism evidence="1 2">
    <name type="scientific">Entomomonas moraniae</name>
    <dbReference type="NCBI Taxonomy" id="2213226"/>
    <lineage>
        <taxon>Bacteria</taxon>
        <taxon>Pseudomonadati</taxon>
        <taxon>Pseudomonadota</taxon>
        <taxon>Gammaproteobacteria</taxon>
        <taxon>Pseudomonadales</taxon>
        <taxon>Pseudomonadaceae</taxon>
        <taxon>Entomomonas</taxon>
    </lineage>
</organism>
<dbReference type="RefSeq" id="WP_127163364.1">
    <property type="nucleotide sequence ID" value="NZ_CP029822.1"/>
</dbReference>
<dbReference type="KEGG" id="emo:DM558_08240"/>
<accession>A0A3Q9JJ06</accession>
<reference evidence="2" key="1">
    <citation type="submission" date="2018-06" db="EMBL/GenBank/DDBJ databases">
        <title>Complete genome of Pseudomonas insecticola strain QZS01.</title>
        <authorList>
            <person name="Wang J."/>
            <person name="Su Q."/>
        </authorList>
    </citation>
    <scope>NUCLEOTIDE SEQUENCE [LARGE SCALE GENOMIC DNA]</scope>
    <source>
        <strain evidence="2">QZS01</strain>
    </source>
</reference>